<keyword evidence="2" id="KW-0540">Nuclease</keyword>
<accession>A0A081NXA5</accession>
<dbReference type="GO" id="GO:0016020">
    <property type="term" value="C:membrane"/>
    <property type="evidence" value="ECO:0007669"/>
    <property type="project" value="GOC"/>
</dbReference>
<dbReference type="Pfam" id="PF03372">
    <property type="entry name" value="Exo_endo_phos"/>
    <property type="match status" value="1"/>
</dbReference>
<proteinExistence type="predicted"/>
<dbReference type="SUPFAM" id="SSF56219">
    <property type="entry name" value="DNase I-like"/>
    <property type="match status" value="1"/>
</dbReference>
<protein>
    <submittedName>
        <fullName evidence="2">Endonuclease</fullName>
    </submittedName>
</protein>
<dbReference type="Gene3D" id="3.60.10.10">
    <property type="entry name" value="Endonuclease/exonuclease/phosphatase"/>
    <property type="match status" value="1"/>
</dbReference>
<dbReference type="PANTHER" id="PTHR14859">
    <property type="entry name" value="CALCOFLUOR WHITE HYPERSENSITIVE PROTEIN PRECURSOR"/>
    <property type="match status" value="1"/>
</dbReference>
<evidence type="ECO:0000259" key="1">
    <source>
        <dbReference type="Pfam" id="PF03372"/>
    </source>
</evidence>
<evidence type="ECO:0000313" key="2">
    <source>
        <dbReference type="EMBL" id="KEQ23078.1"/>
    </source>
</evidence>
<dbReference type="GO" id="GO:0004519">
    <property type="term" value="F:endonuclease activity"/>
    <property type="evidence" value="ECO:0007669"/>
    <property type="project" value="UniProtKB-KW"/>
</dbReference>
<dbReference type="InterPro" id="IPR036691">
    <property type="entry name" value="Endo/exonu/phosph_ase_sf"/>
</dbReference>
<evidence type="ECO:0000313" key="3">
    <source>
        <dbReference type="Proteomes" id="UP000028123"/>
    </source>
</evidence>
<keyword evidence="3" id="KW-1185">Reference proteome</keyword>
<dbReference type="EMBL" id="JNVM01000026">
    <property type="protein sequence ID" value="KEQ23078.1"/>
    <property type="molecule type" value="Genomic_DNA"/>
</dbReference>
<dbReference type="OrthoDB" id="155529at2"/>
<dbReference type="Proteomes" id="UP000028123">
    <property type="component" value="Unassembled WGS sequence"/>
</dbReference>
<organism evidence="2 3">
    <name type="scientific">Paenibacillus tyrfis</name>
    <dbReference type="NCBI Taxonomy" id="1501230"/>
    <lineage>
        <taxon>Bacteria</taxon>
        <taxon>Bacillati</taxon>
        <taxon>Bacillota</taxon>
        <taxon>Bacilli</taxon>
        <taxon>Bacillales</taxon>
        <taxon>Paenibacillaceae</taxon>
        <taxon>Paenibacillus</taxon>
    </lineage>
</organism>
<gene>
    <name evidence="2" type="ORF">ET33_18620</name>
</gene>
<dbReference type="GO" id="GO:0006506">
    <property type="term" value="P:GPI anchor biosynthetic process"/>
    <property type="evidence" value="ECO:0007669"/>
    <property type="project" value="TreeGrafter"/>
</dbReference>
<comment type="caution">
    <text evidence="2">The sequence shown here is derived from an EMBL/GenBank/DDBJ whole genome shotgun (WGS) entry which is preliminary data.</text>
</comment>
<dbReference type="InterPro" id="IPR051916">
    <property type="entry name" value="GPI-anchor_lipid_remodeler"/>
</dbReference>
<sequence length="239" mass="27019">MQIKVITFNMHHGRGIDGKLNLNRIAEAVEESEADFIALNEVDRYFSKRSGYMDQVSWLAERLKMQSAFGAAITLKQQDSSVIRQYGNALLSRHPIVSSMNHLMDFGMMEGRSLLEADMLMIDRPLKMYVTHLSLNPGIRHKQIDFIAGKITKDRPPVIIAGNWNMKRGGKAWRKIAGIFQDCYLATQTSCNTFPSLRPVLQIDYIFTSRDIDVVSVEVIKKIPAASDHLPLIATLILN</sequence>
<name>A0A081NXA5_9BACL</name>
<feature type="domain" description="Endonuclease/exonuclease/phosphatase" evidence="1">
    <location>
        <begin position="6"/>
        <end position="229"/>
    </location>
</feature>
<keyword evidence="2" id="KW-0255">Endonuclease</keyword>
<keyword evidence="2" id="KW-0378">Hydrolase</keyword>
<dbReference type="eggNOG" id="COG3568">
    <property type="taxonomic scope" value="Bacteria"/>
</dbReference>
<dbReference type="InterPro" id="IPR005135">
    <property type="entry name" value="Endo/exonuclease/phosphatase"/>
</dbReference>
<dbReference type="AlphaFoldDB" id="A0A081NXA5"/>
<dbReference type="PANTHER" id="PTHR14859:SF15">
    <property type="entry name" value="ENDONUCLEASE_EXONUCLEASE_PHOSPHATASE DOMAIN-CONTAINING PROTEIN"/>
    <property type="match status" value="1"/>
</dbReference>
<reference evidence="2 3" key="1">
    <citation type="submission" date="2014-06" db="EMBL/GenBank/DDBJ databases">
        <title>Draft genome sequence of Paenibacillus sp. MSt1.</title>
        <authorList>
            <person name="Aw Y.K."/>
            <person name="Ong K.S."/>
            <person name="Gan H.M."/>
            <person name="Lee S.M."/>
        </authorList>
    </citation>
    <scope>NUCLEOTIDE SEQUENCE [LARGE SCALE GENOMIC DNA]</scope>
    <source>
        <strain evidence="2 3">MSt1</strain>
    </source>
</reference>